<dbReference type="SUPFAM" id="SSF52343">
    <property type="entry name" value="Ferredoxin reductase-like, C-terminal NADP-linked domain"/>
    <property type="match status" value="1"/>
</dbReference>
<keyword evidence="2" id="KW-0408">Iron</keyword>
<dbReference type="Gene3D" id="2.40.30.10">
    <property type="entry name" value="Translation factors"/>
    <property type="match status" value="1"/>
</dbReference>
<name>A0ABT0Y7G5_9ACTN</name>
<keyword evidence="6" id="KW-1185">Reference proteome</keyword>
<dbReference type="InterPro" id="IPR001433">
    <property type="entry name" value="OxRdtase_FAD/NAD-bd"/>
</dbReference>
<evidence type="ECO:0000313" key="6">
    <source>
        <dbReference type="Proteomes" id="UP001523216"/>
    </source>
</evidence>
<dbReference type="PANTHER" id="PTHR47354:SF5">
    <property type="entry name" value="PROTEIN RFBI"/>
    <property type="match status" value="1"/>
</dbReference>
<dbReference type="PROSITE" id="PS51384">
    <property type="entry name" value="FAD_FR"/>
    <property type="match status" value="1"/>
</dbReference>
<proteinExistence type="predicted"/>
<dbReference type="Pfam" id="PF00970">
    <property type="entry name" value="FAD_binding_6"/>
    <property type="match status" value="1"/>
</dbReference>
<evidence type="ECO:0000259" key="4">
    <source>
        <dbReference type="PROSITE" id="PS51384"/>
    </source>
</evidence>
<gene>
    <name evidence="5" type="ORF">LXN57_30900</name>
</gene>
<comment type="cofactor">
    <cofactor evidence="1">
        <name>FAD</name>
        <dbReference type="ChEBI" id="CHEBI:57692"/>
    </cofactor>
</comment>
<keyword evidence="2" id="KW-0479">Metal-binding</keyword>
<evidence type="ECO:0000256" key="3">
    <source>
        <dbReference type="ARBA" id="ARBA00023014"/>
    </source>
</evidence>
<sequence>MSTDWWPAEVVQHDRRSPDIAVFRCRTFQPLPFRAGQHVPIECPYLPWRSASYSIANAPRLDQVLEFHVRAPARPLPGPDGRIGPADPRVSAALVHRLKLGDTLRLGAPRGSLTLDPYSRRDLVFVPAGTGLAPAKALIEELSRFNRTRWIHLFRGERDDRDFYDRRALDLLAGRHPWLTIVRAKADVADLVTAHGPWPDHDFYVSGPPATVAEIVRRLESCRVPTARVRYDALNLC</sequence>
<dbReference type="Proteomes" id="UP001523216">
    <property type="component" value="Unassembled WGS sequence"/>
</dbReference>
<feature type="domain" description="FAD-binding FR-type" evidence="4">
    <location>
        <begin position="3"/>
        <end position="116"/>
    </location>
</feature>
<dbReference type="InterPro" id="IPR017938">
    <property type="entry name" value="Riboflavin_synthase-like_b-brl"/>
</dbReference>
<reference evidence="5 6" key="1">
    <citation type="submission" date="2022-06" db="EMBL/GenBank/DDBJ databases">
        <title>Actinoplanes abujensis sp. nov., isolated from Nigerian arid soil.</title>
        <authorList>
            <person name="Ding P."/>
        </authorList>
    </citation>
    <scope>NUCLEOTIDE SEQUENCE [LARGE SCALE GENOMIC DNA]</scope>
    <source>
        <strain evidence="6">TRM88002</strain>
    </source>
</reference>
<dbReference type="InterPro" id="IPR050415">
    <property type="entry name" value="MRET"/>
</dbReference>
<accession>A0ABT0Y7G5</accession>
<keyword evidence="3" id="KW-0411">Iron-sulfur</keyword>
<evidence type="ECO:0000256" key="2">
    <source>
        <dbReference type="ARBA" id="ARBA00022714"/>
    </source>
</evidence>
<dbReference type="InterPro" id="IPR039261">
    <property type="entry name" value="FNR_nucleotide-bd"/>
</dbReference>
<dbReference type="InterPro" id="IPR017927">
    <property type="entry name" value="FAD-bd_FR_type"/>
</dbReference>
<dbReference type="Gene3D" id="3.40.50.80">
    <property type="entry name" value="Nucleotide-binding domain of ferredoxin-NADP reductase (FNR) module"/>
    <property type="match status" value="1"/>
</dbReference>
<dbReference type="Pfam" id="PF00175">
    <property type="entry name" value="NAD_binding_1"/>
    <property type="match status" value="1"/>
</dbReference>
<protein>
    <submittedName>
        <fullName evidence="5">FAD-binding oxidoreductase</fullName>
    </submittedName>
</protein>
<comment type="caution">
    <text evidence="5">The sequence shown here is derived from an EMBL/GenBank/DDBJ whole genome shotgun (WGS) entry which is preliminary data.</text>
</comment>
<dbReference type="PANTHER" id="PTHR47354">
    <property type="entry name" value="NADH OXIDOREDUCTASE HCR"/>
    <property type="match status" value="1"/>
</dbReference>
<dbReference type="SUPFAM" id="SSF63380">
    <property type="entry name" value="Riboflavin synthase domain-like"/>
    <property type="match status" value="1"/>
</dbReference>
<evidence type="ECO:0000313" key="5">
    <source>
        <dbReference type="EMBL" id="MCM4081983.1"/>
    </source>
</evidence>
<evidence type="ECO:0000256" key="1">
    <source>
        <dbReference type="ARBA" id="ARBA00001974"/>
    </source>
</evidence>
<organism evidence="5 6">
    <name type="scientific">Paractinoplanes hotanensis</name>
    <dbReference type="NCBI Taxonomy" id="2906497"/>
    <lineage>
        <taxon>Bacteria</taxon>
        <taxon>Bacillati</taxon>
        <taxon>Actinomycetota</taxon>
        <taxon>Actinomycetes</taxon>
        <taxon>Micromonosporales</taxon>
        <taxon>Micromonosporaceae</taxon>
        <taxon>Paractinoplanes</taxon>
    </lineage>
</organism>
<dbReference type="EMBL" id="JAMQOL010000044">
    <property type="protein sequence ID" value="MCM4081983.1"/>
    <property type="molecule type" value="Genomic_DNA"/>
</dbReference>
<dbReference type="RefSeq" id="WP_251801697.1">
    <property type="nucleotide sequence ID" value="NZ_JAMQOL010000044.1"/>
</dbReference>
<dbReference type="InterPro" id="IPR008333">
    <property type="entry name" value="Cbr1-like_FAD-bd_dom"/>
</dbReference>
<keyword evidence="2" id="KW-0001">2Fe-2S</keyword>